<evidence type="ECO:0000313" key="3">
    <source>
        <dbReference type="Proteomes" id="UP001335648"/>
    </source>
</evidence>
<accession>A0AAN8CJF4</accession>
<dbReference type="AlphaFoldDB" id="A0AAN8CJF4"/>
<feature type="compositionally biased region" description="Basic and acidic residues" evidence="1">
    <location>
        <begin position="1"/>
        <end position="19"/>
    </location>
</feature>
<feature type="region of interest" description="Disordered" evidence="1">
    <location>
        <begin position="68"/>
        <end position="94"/>
    </location>
</feature>
<feature type="compositionally biased region" description="Low complexity" evidence="1">
    <location>
        <begin position="80"/>
        <end position="94"/>
    </location>
</feature>
<feature type="compositionally biased region" description="Basic and acidic residues" evidence="1">
    <location>
        <begin position="29"/>
        <end position="42"/>
    </location>
</feature>
<evidence type="ECO:0000256" key="1">
    <source>
        <dbReference type="SAM" id="MobiDB-lite"/>
    </source>
</evidence>
<organism evidence="2 3">
    <name type="scientific">Champsocephalus esox</name>
    <name type="common">pike icefish</name>
    <dbReference type="NCBI Taxonomy" id="159716"/>
    <lineage>
        <taxon>Eukaryota</taxon>
        <taxon>Metazoa</taxon>
        <taxon>Chordata</taxon>
        <taxon>Craniata</taxon>
        <taxon>Vertebrata</taxon>
        <taxon>Euteleostomi</taxon>
        <taxon>Actinopterygii</taxon>
        <taxon>Neopterygii</taxon>
        <taxon>Teleostei</taxon>
        <taxon>Neoteleostei</taxon>
        <taxon>Acanthomorphata</taxon>
        <taxon>Eupercaria</taxon>
        <taxon>Perciformes</taxon>
        <taxon>Notothenioidei</taxon>
        <taxon>Channichthyidae</taxon>
        <taxon>Champsocephalus</taxon>
    </lineage>
</organism>
<sequence>MRGWQKREQGNGEHWRDTDQALEAVLLRPVRDERGGDKEERGNGGVKKGQHKRRWYSLLSPAVGEGISASETCQSPQNISAEQESSAETSSVQEFFPCVTQLPNGLSQSV</sequence>
<proteinExistence type="predicted"/>
<evidence type="ECO:0000313" key="2">
    <source>
        <dbReference type="EMBL" id="KAK5902518.1"/>
    </source>
</evidence>
<feature type="region of interest" description="Disordered" evidence="1">
    <location>
        <begin position="27"/>
        <end position="53"/>
    </location>
</feature>
<protein>
    <submittedName>
        <fullName evidence="2">Uncharacterized protein</fullName>
    </submittedName>
</protein>
<reference evidence="2 3" key="1">
    <citation type="journal article" date="2023" name="Mol. Biol. Evol.">
        <title>Genomics of Secondarily Temperate Adaptation in the Only Non-Antarctic Icefish.</title>
        <authorList>
            <person name="Rivera-Colon A.G."/>
            <person name="Rayamajhi N."/>
            <person name="Minhas B.F."/>
            <person name="Madrigal G."/>
            <person name="Bilyk K.T."/>
            <person name="Yoon V."/>
            <person name="Hune M."/>
            <person name="Gregory S."/>
            <person name="Cheng C.H.C."/>
            <person name="Catchen J.M."/>
        </authorList>
    </citation>
    <scope>NUCLEOTIDE SEQUENCE [LARGE SCALE GENOMIC DNA]</scope>
    <source>
        <strain evidence="2">JC2023a</strain>
    </source>
</reference>
<dbReference type="Proteomes" id="UP001335648">
    <property type="component" value="Unassembled WGS sequence"/>
</dbReference>
<keyword evidence="3" id="KW-1185">Reference proteome</keyword>
<comment type="caution">
    <text evidence="2">The sequence shown here is derived from an EMBL/GenBank/DDBJ whole genome shotgun (WGS) entry which is preliminary data.</text>
</comment>
<dbReference type="EMBL" id="JAULUE010002051">
    <property type="protein sequence ID" value="KAK5902518.1"/>
    <property type="molecule type" value="Genomic_DNA"/>
</dbReference>
<name>A0AAN8CJF4_9TELE</name>
<feature type="region of interest" description="Disordered" evidence="1">
    <location>
        <begin position="1"/>
        <end position="20"/>
    </location>
</feature>
<gene>
    <name evidence="2" type="ORF">CesoFtcFv8_007762</name>
</gene>
<feature type="compositionally biased region" description="Polar residues" evidence="1">
    <location>
        <begin position="69"/>
        <end position="79"/>
    </location>
</feature>